<protein>
    <submittedName>
        <fullName evidence="1">Uncharacterized protein</fullName>
    </submittedName>
</protein>
<dbReference type="EMBL" id="JAUZMZ010000226">
    <property type="protein sequence ID" value="MEE2035056.1"/>
    <property type="molecule type" value="Genomic_DNA"/>
</dbReference>
<evidence type="ECO:0000313" key="2">
    <source>
        <dbReference type="Proteomes" id="UP001331936"/>
    </source>
</evidence>
<organism evidence="1 2">
    <name type="scientific">Rhodococcus chondri</name>
    <dbReference type="NCBI Taxonomy" id="3065941"/>
    <lineage>
        <taxon>Bacteria</taxon>
        <taxon>Bacillati</taxon>
        <taxon>Actinomycetota</taxon>
        <taxon>Actinomycetes</taxon>
        <taxon>Mycobacteriales</taxon>
        <taxon>Nocardiaceae</taxon>
        <taxon>Rhodococcus</taxon>
    </lineage>
</organism>
<evidence type="ECO:0000313" key="1">
    <source>
        <dbReference type="EMBL" id="MEE2035056.1"/>
    </source>
</evidence>
<gene>
    <name evidence="1" type="ORF">Q8814_23595</name>
</gene>
<keyword evidence="2" id="KW-1185">Reference proteome</keyword>
<dbReference type="InterPro" id="IPR006311">
    <property type="entry name" value="TAT_signal"/>
</dbReference>
<reference evidence="1 2" key="1">
    <citation type="submission" date="2023-08" db="EMBL/GenBank/DDBJ databases">
        <authorList>
            <person name="Girao M."/>
            <person name="Carvalho M.F."/>
        </authorList>
    </citation>
    <scope>NUCLEOTIDE SEQUENCE [LARGE SCALE GENOMIC DNA]</scope>
    <source>
        <strain evidence="1 2">CC-R104</strain>
    </source>
</reference>
<sequence>MPMPAIPPTVSRRTLLRWSSAALGGVGVLGAAGCAITDDDSEPEPDPLIAQAARARAEAATATALVALHPDRAEALTTIGTERAEHAQVLDAEVARLAGTTPTDPSSAATTTAAATGEQPTVELLREGLQRSQRSAADLARILQGYRSGLLASISAACAVETAVLLP</sequence>
<comment type="caution">
    <text evidence="1">The sequence shown here is derived from an EMBL/GenBank/DDBJ whole genome shotgun (WGS) entry which is preliminary data.</text>
</comment>
<name>A0ABU7JYG9_9NOCA</name>
<dbReference type="Proteomes" id="UP001331936">
    <property type="component" value="Unassembled WGS sequence"/>
</dbReference>
<dbReference type="PROSITE" id="PS51318">
    <property type="entry name" value="TAT"/>
    <property type="match status" value="1"/>
</dbReference>
<proteinExistence type="predicted"/>
<accession>A0ABU7JYG9</accession>